<dbReference type="UniPathway" id="UPA00109">
    <property type="reaction ID" value="UER00183"/>
</dbReference>
<dbReference type="STRING" id="1684307.A0A316U2M7"/>
<keyword evidence="1" id="KW-0479">Metal-binding</keyword>
<dbReference type="InterPro" id="IPR013785">
    <property type="entry name" value="Aldolase_TIM"/>
</dbReference>
<accession>A0A316U2M7</accession>
<dbReference type="InterPro" id="IPR000771">
    <property type="entry name" value="FBA_II"/>
</dbReference>
<dbReference type="GeneID" id="37014882"/>
<dbReference type="GO" id="GO:0006096">
    <property type="term" value="P:glycolytic process"/>
    <property type="evidence" value="ECO:0007669"/>
    <property type="project" value="UniProtKB-UniPathway"/>
</dbReference>
<proteinExistence type="inferred from homology"/>
<dbReference type="GO" id="GO:0008270">
    <property type="term" value="F:zinc ion binding"/>
    <property type="evidence" value="ECO:0007669"/>
    <property type="project" value="UniProtKB-UniRule"/>
</dbReference>
<dbReference type="SUPFAM" id="SSF51569">
    <property type="entry name" value="Aldolase"/>
    <property type="match status" value="1"/>
</dbReference>
<dbReference type="PANTHER" id="PTHR30304">
    <property type="entry name" value="D-TAGATOSE-1,6-BISPHOSPHATE ALDOLASE"/>
    <property type="match status" value="1"/>
</dbReference>
<organism evidence="2 3">
    <name type="scientific">Pseudomicrostroma glucosiphilum</name>
    <dbReference type="NCBI Taxonomy" id="1684307"/>
    <lineage>
        <taxon>Eukaryota</taxon>
        <taxon>Fungi</taxon>
        <taxon>Dikarya</taxon>
        <taxon>Basidiomycota</taxon>
        <taxon>Ustilaginomycotina</taxon>
        <taxon>Exobasidiomycetes</taxon>
        <taxon>Microstromatales</taxon>
        <taxon>Microstromatales incertae sedis</taxon>
        <taxon>Pseudomicrostroma</taxon>
    </lineage>
</organism>
<comment type="pathway">
    <text evidence="1">Carbohydrate degradation; glycolysis; D-glyceraldehyde 3-phosphate and glycerone phosphate from D-glucose: step 4/4.</text>
</comment>
<comment type="function">
    <text evidence="1">Catalyzes the aldol condensation of dihydroxyacetone phosphate (DHAP or glycerone-phosphate) with glyceraldehyde 3-phosphate (G3P) to form fructose 1,6-bisphosphate (FBP) in gluconeogenesis and the reverse reaction in glycolysis.</text>
</comment>
<dbReference type="InterPro" id="IPR050246">
    <property type="entry name" value="Class_II_FBP_aldolase"/>
</dbReference>
<comment type="cofactor">
    <cofactor evidence="1">
        <name>Zn(2+)</name>
        <dbReference type="ChEBI" id="CHEBI:29105"/>
    </cofactor>
    <text evidence="1">Binds 2 Zn(2+) ions per subunit. One is catalytic and the other provides a structural contribution.</text>
</comment>
<comment type="similarity">
    <text evidence="1">Belongs to the class II fructose-bisphosphate aldolase family.</text>
</comment>
<keyword evidence="1" id="KW-0862">Zinc</keyword>
<name>A0A316U2M7_9BASI</name>
<gene>
    <name evidence="2" type="ORF">BCV69DRAFT_284720</name>
</gene>
<dbReference type="GO" id="GO:0004332">
    <property type="term" value="F:fructose-bisphosphate aldolase activity"/>
    <property type="evidence" value="ECO:0007669"/>
    <property type="project" value="UniProtKB-EC"/>
</dbReference>
<dbReference type="EC" id="4.1.2.13" evidence="1"/>
<sequence length="300" mass="33044">MTASIDTNRTLKIMRDAEKGQYCIYAQVCYDAQSVIATIRAAESARSPIMIMIFPVTMVQFGKPFLRFCLESAHAASVPISVHLDHAGTDEDIDRALTWAEEGVALDSIMIDCSHHETDEDNIKMAMPHCQRAAKIGMAVEVELGRLAGGEAGVRNIDEGALTKVEKAEKFLSQLGAQMLAPSIGNVHGRQPYLQPPESAQPFRLDLLEQLQSTVGPSTKTGSYLVIHGTDDVPDSLFTALVKAGARKMNMNSWAREPQVNYWQKHMEEQGLPDLYEGGMKEFEKSILRFLELFGSAGKA</sequence>
<dbReference type="EMBL" id="KZ819334">
    <property type="protein sequence ID" value="PWN18741.1"/>
    <property type="molecule type" value="Genomic_DNA"/>
</dbReference>
<dbReference type="Proteomes" id="UP000245942">
    <property type="component" value="Unassembled WGS sequence"/>
</dbReference>
<dbReference type="OrthoDB" id="2558351at2759"/>
<dbReference type="RefSeq" id="XP_025345901.1">
    <property type="nucleotide sequence ID" value="XM_025493148.1"/>
</dbReference>
<keyword evidence="3" id="KW-1185">Reference proteome</keyword>
<evidence type="ECO:0000313" key="3">
    <source>
        <dbReference type="Proteomes" id="UP000245942"/>
    </source>
</evidence>
<dbReference type="Pfam" id="PF01116">
    <property type="entry name" value="F_bP_aldolase"/>
    <property type="match status" value="1"/>
</dbReference>
<dbReference type="PANTHER" id="PTHR30304:SF0">
    <property type="entry name" value="D-TAGATOSE-1,6-BISPHOSPHATE ALDOLASE SUBUNIT GATY-RELATED"/>
    <property type="match status" value="1"/>
</dbReference>
<dbReference type="Gene3D" id="3.20.20.70">
    <property type="entry name" value="Aldolase class I"/>
    <property type="match status" value="1"/>
</dbReference>
<protein>
    <recommendedName>
        <fullName evidence="1">Fructose-bisphosphate aldolase</fullName>
        <shortName evidence="1">FBP aldolase</shortName>
        <ecNumber evidence="1">4.1.2.13</ecNumber>
    </recommendedName>
</protein>
<evidence type="ECO:0000313" key="2">
    <source>
        <dbReference type="EMBL" id="PWN18741.1"/>
    </source>
</evidence>
<keyword evidence="1" id="KW-0456">Lyase</keyword>
<comment type="catalytic activity">
    <reaction evidence="1">
        <text>beta-D-fructose 1,6-bisphosphate = D-glyceraldehyde 3-phosphate + dihydroxyacetone phosphate</text>
        <dbReference type="Rhea" id="RHEA:14729"/>
        <dbReference type="ChEBI" id="CHEBI:32966"/>
        <dbReference type="ChEBI" id="CHEBI:57642"/>
        <dbReference type="ChEBI" id="CHEBI:59776"/>
        <dbReference type="EC" id="4.1.2.13"/>
    </reaction>
</comment>
<dbReference type="PIRSF" id="PIRSF001359">
    <property type="entry name" value="F_bP_aldolase_II"/>
    <property type="match status" value="1"/>
</dbReference>
<evidence type="ECO:0000256" key="1">
    <source>
        <dbReference type="RuleBase" id="RU366023"/>
    </source>
</evidence>
<reference evidence="2 3" key="1">
    <citation type="journal article" date="2018" name="Mol. Biol. Evol.">
        <title>Broad Genomic Sampling Reveals a Smut Pathogenic Ancestry of the Fungal Clade Ustilaginomycotina.</title>
        <authorList>
            <person name="Kijpornyongpan T."/>
            <person name="Mondo S.J."/>
            <person name="Barry K."/>
            <person name="Sandor L."/>
            <person name="Lee J."/>
            <person name="Lipzen A."/>
            <person name="Pangilinan J."/>
            <person name="LaButti K."/>
            <person name="Hainaut M."/>
            <person name="Henrissat B."/>
            <person name="Grigoriev I.V."/>
            <person name="Spatafora J.W."/>
            <person name="Aime M.C."/>
        </authorList>
    </citation>
    <scope>NUCLEOTIDE SEQUENCE [LARGE SCALE GENOMIC DNA]</scope>
    <source>
        <strain evidence="2 3">MCA 4718</strain>
    </source>
</reference>
<dbReference type="AlphaFoldDB" id="A0A316U2M7"/>
<keyword evidence="1" id="KW-0324">Glycolysis</keyword>